<dbReference type="Gene3D" id="3.40.960.10">
    <property type="entry name" value="VSR Endonuclease"/>
    <property type="match status" value="1"/>
</dbReference>
<dbReference type="InterPro" id="IPR011335">
    <property type="entry name" value="Restrct_endonuc-II-like"/>
</dbReference>
<accession>A0A3M8K4T0</accession>
<organism evidence="1 2">
    <name type="scientific">Corynebacterium alimapuense</name>
    <dbReference type="NCBI Taxonomy" id="1576874"/>
    <lineage>
        <taxon>Bacteria</taxon>
        <taxon>Bacillati</taxon>
        <taxon>Actinomycetota</taxon>
        <taxon>Actinomycetes</taxon>
        <taxon>Mycobacteriales</taxon>
        <taxon>Corynebacteriaceae</taxon>
        <taxon>Corynebacterium</taxon>
    </lineage>
</organism>
<dbReference type="EMBL" id="PTJO01000006">
    <property type="protein sequence ID" value="RNE48196.1"/>
    <property type="molecule type" value="Genomic_DNA"/>
</dbReference>
<reference evidence="1 2" key="1">
    <citation type="submission" date="2018-02" db="EMBL/GenBank/DDBJ databases">
        <title>Corynebacterium alimpuense sp. nov., a marine obligate actinomycete isolated from sediments of Valparaiso bay, Chile.</title>
        <authorList>
            <person name="Claverias F."/>
            <person name="Gonzales-Siles L."/>
            <person name="Salva-Serra F."/>
            <person name="Inganaes E."/>
            <person name="Molin K."/>
            <person name="Cumsille A."/>
            <person name="Undabarrena A."/>
            <person name="Couve E."/>
            <person name="Moore E.R.B."/>
            <person name="Gomila M."/>
            <person name="Camara B."/>
        </authorList>
    </citation>
    <scope>NUCLEOTIDE SEQUENCE [LARGE SCALE GENOMIC DNA]</scope>
    <source>
        <strain evidence="1 2">CCUG 69366</strain>
    </source>
</reference>
<sequence>MSYRGAPDDRSILHLPGTLRVWDGMPLPPAGFGLPLSIAEVRTRAARHHRLAPSNPRLNREIERWFYRISPAHVLEHDRLRSSGLADFDALSHPRGIRYAADARTRAVAHLREHPKWTASAWSAAALLGITEFSDGADACFSCPSDRRLTPDALHATRQRLGLEFKPWVLHLGSEQLAVTPPLLTLAGCLRSVLAGQHAWEVPKVSQMPAREVRAVQVIDQFRRQCGFGSEHLIRGLQGLIHARTVCRLVDWSSQHADSPPETTLRLLTQRALAGRGVEFREQVPVFEDGQVGALGTRSGRPKLLTVLDLGEPGLKIALMYDGGHHLQRGQRDRDARITAELSMQGWWVLRVSAGMLRNGEDLTRKIRALVAGRQTHGAAGG</sequence>
<evidence type="ECO:0008006" key="3">
    <source>
        <dbReference type="Google" id="ProtNLM"/>
    </source>
</evidence>
<proteinExistence type="predicted"/>
<keyword evidence="2" id="KW-1185">Reference proteome</keyword>
<evidence type="ECO:0000313" key="2">
    <source>
        <dbReference type="Proteomes" id="UP000266975"/>
    </source>
</evidence>
<protein>
    <recommendedName>
        <fullName evidence="3">DUF559 domain-containing protein</fullName>
    </recommendedName>
</protein>
<dbReference type="Proteomes" id="UP000266975">
    <property type="component" value="Unassembled WGS sequence"/>
</dbReference>
<dbReference type="SUPFAM" id="SSF52980">
    <property type="entry name" value="Restriction endonuclease-like"/>
    <property type="match status" value="1"/>
</dbReference>
<dbReference type="OrthoDB" id="4423208at2"/>
<gene>
    <name evidence="1" type="ORF">C5L39_10040</name>
</gene>
<dbReference type="RefSeq" id="WP_123048771.1">
    <property type="nucleotide sequence ID" value="NZ_PTJO01000006.1"/>
</dbReference>
<name>A0A3M8K4T0_9CORY</name>
<comment type="caution">
    <text evidence="1">The sequence shown here is derived from an EMBL/GenBank/DDBJ whole genome shotgun (WGS) entry which is preliminary data.</text>
</comment>
<dbReference type="AlphaFoldDB" id="A0A3M8K4T0"/>
<evidence type="ECO:0000313" key="1">
    <source>
        <dbReference type="EMBL" id="RNE48196.1"/>
    </source>
</evidence>